<proteinExistence type="predicted"/>
<gene>
    <name evidence="2" type="primary">C3HXorf58</name>
</gene>
<keyword evidence="1" id="KW-1185">Reference proteome</keyword>
<reference evidence="2" key="1">
    <citation type="submission" date="2025-08" db="UniProtKB">
        <authorList>
            <consortium name="RefSeq"/>
        </authorList>
    </citation>
    <scope>IDENTIFICATION</scope>
    <source>
        <tissue evidence="2">Blood</tissue>
    </source>
</reference>
<dbReference type="KEGG" id="emc:129325665"/>
<organism evidence="1 2">
    <name type="scientific">Eublepharis macularius</name>
    <name type="common">Leopard gecko</name>
    <name type="synonym">Cyrtodactylus macularius</name>
    <dbReference type="NCBI Taxonomy" id="481883"/>
    <lineage>
        <taxon>Eukaryota</taxon>
        <taxon>Metazoa</taxon>
        <taxon>Chordata</taxon>
        <taxon>Craniata</taxon>
        <taxon>Vertebrata</taxon>
        <taxon>Euteleostomi</taxon>
        <taxon>Lepidosauria</taxon>
        <taxon>Squamata</taxon>
        <taxon>Bifurcata</taxon>
        <taxon>Gekkota</taxon>
        <taxon>Eublepharidae</taxon>
        <taxon>Eublepharinae</taxon>
        <taxon>Eublepharis</taxon>
    </lineage>
</organism>
<evidence type="ECO:0000313" key="2">
    <source>
        <dbReference type="RefSeq" id="XP_054829460.1"/>
    </source>
</evidence>
<dbReference type="RefSeq" id="XP_054829460.1">
    <property type="nucleotide sequence ID" value="XM_054973485.1"/>
</dbReference>
<accession>A0AA97KRW0</accession>
<dbReference type="PANTHER" id="PTHR33504:SF1">
    <property type="entry name" value="FAMILY WITH SEQUENCE SIMILARITY 90, MEMBER A1B"/>
    <property type="match status" value="1"/>
</dbReference>
<evidence type="ECO:0000313" key="1">
    <source>
        <dbReference type="Proteomes" id="UP001190640"/>
    </source>
</evidence>
<sequence>MWSSYDPSSFAESSDEKRKRIQKEKAAKTIQNAWWIHVKTRLFKLLKHTIRAAEHCISYDILKRVSPLEAELLKDPSILCKVRFRFAGTNFPPFIVFKIFCISGGQGSKYLSGKTIITSRSEAASDACRLMGHRKYYKQILQDELQYKRYGVTDEIDVATVKDYMQYSSHLDETPAYFGGRHNYWRRLSLENFPRTMIMYDIMEYAQSGKMSARLRCELPFLLLRPENEETYHAQLMAVCQIRFVTPHPAMASPLGLDRRSATTSERCSYQARQKIAKMRKAYKLNKEKKEQKLDISTPLTGHQEAKIPLQEGTVNQTLFVEEEWEKEAAKLFAWSKSLGEDTGDD</sequence>
<dbReference type="AlphaFoldDB" id="A0AA97KRW0"/>
<name>A0AA97KRW0_EUBMA</name>
<dbReference type="CTD" id="136747116"/>
<dbReference type="GeneID" id="129325665"/>
<dbReference type="Proteomes" id="UP001190640">
    <property type="component" value="Chromosome 3"/>
</dbReference>
<dbReference type="PANTHER" id="PTHR33504">
    <property type="entry name" value="NADH DEHYDROGENASE (UBIQUINONE) 1 BETA SUBCOMPLEX, 4"/>
    <property type="match status" value="1"/>
</dbReference>
<protein>
    <submittedName>
        <fullName evidence="2">Uncharacterized protein CXorf58 homolog</fullName>
    </submittedName>
</protein>